<evidence type="ECO:0000313" key="1">
    <source>
        <dbReference type="EMBL" id="JAA82067.1"/>
    </source>
</evidence>
<feature type="non-terminal residue" evidence="1">
    <location>
        <position position="1"/>
    </location>
</feature>
<dbReference type="AlphaFoldDB" id="S4PUD2"/>
<organism evidence="1">
    <name type="scientific">Pararge aegeria</name>
    <name type="common">speckled wood butterfly</name>
    <dbReference type="NCBI Taxonomy" id="116150"/>
    <lineage>
        <taxon>Eukaryota</taxon>
        <taxon>Metazoa</taxon>
        <taxon>Ecdysozoa</taxon>
        <taxon>Arthropoda</taxon>
        <taxon>Hexapoda</taxon>
        <taxon>Insecta</taxon>
        <taxon>Pterygota</taxon>
        <taxon>Neoptera</taxon>
        <taxon>Endopterygota</taxon>
        <taxon>Lepidoptera</taxon>
        <taxon>Glossata</taxon>
        <taxon>Ditrysia</taxon>
        <taxon>Papilionoidea</taxon>
        <taxon>Nymphalidae</taxon>
        <taxon>Satyrinae</taxon>
        <taxon>Satyrini</taxon>
        <taxon>Parargina</taxon>
        <taxon>Pararge</taxon>
    </lineage>
</organism>
<accession>S4PUD2</accession>
<feature type="non-terminal residue" evidence="1">
    <location>
        <position position="68"/>
    </location>
</feature>
<protein>
    <submittedName>
        <fullName evidence="1">Uncharacterized protein</fullName>
    </submittedName>
</protein>
<name>S4PUD2_9NEOP</name>
<sequence length="68" mass="8506">CTFRVLFFLISALCNRWGCIRRTHRWLWHLRLLTQRRRSYTSLSWRLTCYHVAILLIRFVLQLHMLFL</sequence>
<dbReference type="EMBL" id="GAIX01010493">
    <property type="protein sequence ID" value="JAA82067.1"/>
    <property type="molecule type" value="Transcribed_RNA"/>
</dbReference>
<reference evidence="1" key="1">
    <citation type="journal article" date="2013" name="BMC Genomics">
        <title>Unscrambling butterfly oogenesis.</title>
        <authorList>
            <person name="Carter J.M."/>
            <person name="Baker S.C."/>
            <person name="Pink R."/>
            <person name="Carter D.R."/>
            <person name="Collins A."/>
            <person name="Tomlin J."/>
            <person name="Gibbs M."/>
            <person name="Breuker C.J."/>
        </authorList>
    </citation>
    <scope>NUCLEOTIDE SEQUENCE</scope>
    <source>
        <tissue evidence="1">Ovary</tissue>
    </source>
</reference>
<proteinExistence type="predicted"/>
<reference evidence="1" key="2">
    <citation type="submission" date="2013-05" db="EMBL/GenBank/DDBJ databases">
        <authorList>
            <person name="Carter J.-M."/>
            <person name="Baker S.C."/>
            <person name="Pink R."/>
            <person name="Carter D.R.F."/>
            <person name="Collins A."/>
            <person name="Tomlin J."/>
            <person name="Gibbs M."/>
            <person name="Breuker C.J."/>
        </authorList>
    </citation>
    <scope>NUCLEOTIDE SEQUENCE</scope>
    <source>
        <tissue evidence="1">Ovary</tissue>
    </source>
</reference>